<evidence type="ECO:0000256" key="3">
    <source>
        <dbReference type="ARBA" id="ARBA00023136"/>
    </source>
</evidence>
<evidence type="ECO:0000256" key="1">
    <source>
        <dbReference type="ARBA" id="ARBA00004236"/>
    </source>
</evidence>
<dbReference type="PANTHER" id="PTHR32089:SF114">
    <property type="entry name" value="METHYL-ACCEPTING CHEMOTAXIS PROTEIN MCPB"/>
    <property type="match status" value="1"/>
</dbReference>
<evidence type="ECO:0000256" key="7">
    <source>
        <dbReference type="SAM" id="Phobius"/>
    </source>
</evidence>
<comment type="subcellular location">
    <subcellularLocation>
        <location evidence="1">Cell membrane</location>
    </subcellularLocation>
</comment>
<comment type="caution">
    <text evidence="10">The sequence shown here is derived from an EMBL/GenBank/DDBJ whole genome shotgun (WGS) entry which is preliminary data.</text>
</comment>
<dbReference type="Gene3D" id="1.10.287.950">
    <property type="entry name" value="Methyl-accepting chemotaxis protein"/>
    <property type="match status" value="1"/>
</dbReference>
<dbReference type="CDD" id="cd06225">
    <property type="entry name" value="HAMP"/>
    <property type="match status" value="1"/>
</dbReference>
<dbReference type="PROSITE" id="PS50111">
    <property type="entry name" value="CHEMOTAXIS_TRANSDUC_2"/>
    <property type="match status" value="1"/>
</dbReference>
<comment type="similarity">
    <text evidence="5">Belongs to the methyl-accepting chemotaxis (MCP) protein family.</text>
</comment>
<keyword evidence="7" id="KW-1133">Transmembrane helix</keyword>
<proteinExistence type="inferred from homology"/>
<evidence type="ECO:0000313" key="10">
    <source>
        <dbReference type="EMBL" id="MFC5589097.1"/>
    </source>
</evidence>
<keyword evidence="3 7" id="KW-0472">Membrane</keyword>
<dbReference type="InterPro" id="IPR003660">
    <property type="entry name" value="HAMP_dom"/>
</dbReference>
<feature type="transmembrane region" description="Helical" evidence="7">
    <location>
        <begin position="187"/>
        <end position="208"/>
    </location>
</feature>
<dbReference type="Proteomes" id="UP001596109">
    <property type="component" value="Unassembled WGS sequence"/>
</dbReference>
<keyword evidence="4 6" id="KW-0807">Transducer</keyword>
<feature type="domain" description="Methyl-accepting transducer" evidence="8">
    <location>
        <begin position="277"/>
        <end position="513"/>
    </location>
</feature>
<feature type="domain" description="HAMP" evidence="9">
    <location>
        <begin position="205"/>
        <end position="258"/>
    </location>
</feature>
<evidence type="ECO:0000256" key="5">
    <source>
        <dbReference type="ARBA" id="ARBA00029447"/>
    </source>
</evidence>
<evidence type="ECO:0000256" key="6">
    <source>
        <dbReference type="PROSITE-ProRule" id="PRU00284"/>
    </source>
</evidence>
<evidence type="ECO:0000256" key="2">
    <source>
        <dbReference type="ARBA" id="ARBA00022475"/>
    </source>
</evidence>
<feature type="transmembrane region" description="Helical" evidence="7">
    <location>
        <begin position="12"/>
        <end position="33"/>
    </location>
</feature>
<organism evidence="10 11">
    <name type="scientific">Sporosarcina soli</name>
    <dbReference type="NCBI Taxonomy" id="334736"/>
    <lineage>
        <taxon>Bacteria</taxon>
        <taxon>Bacillati</taxon>
        <taxon>Bacillota</taxon>
        <taxon>Bacilli</taxon>
        <taxon>Bacillales</taxon>
        <taxon>Caryophanaceae</taxon>
        <taxon>Sporosarcina</taxon>
    </lineage>
</organism>
<dbReference type="SMART" id="SM00304">
    <property type="entry name" value="HAMP"/>
    <property type="match status" value="1"/>
</dbReference>
<dbReference type="CDD" id="cd11386">
    <property type="entry name" value="MCP_signal"/>
    <property type="match status" value="1"/>
</dbReference>
<protein>
    <submittedName>
        <fullName evidence="10">Methyl-accepting chemotaxis protein</fullName>
    </submittedName>
</protein>
<reference evidence="11" key="1">
    <citation type="journal article" date="2019" name="Int. J. Syst. Evol. Microbiol.">
        <title>The Global Catalogue of Microorganisms (GCM) 10K type strain sequencing project: providing services to taxonomists for standard genome sequencing and annotation.</title>
        <authorList>
            <consortium name="The Broad Institute Genomics Platform"/>
            <consortium name="The Broad Institute Genome Sequencing Center for Infectious Disease"/>
            <person name="Wu L."/>
            <person name="Ma J."/>
        </authorList>
    </citation>
    <scope>NUCLEOTIDE SEQUENCE [LARGE SCALE GENOMIC DNA]</scope>
    <source>
        <strain evidence="11">CGMCC 4.1434</strain>
    </source>
</reference>
<evidence type="ECO:0000259" key="9">
    <source>
        <dbReference type="PROSITE" id="PS50885"/>
    </source>
</evidence>
<sequence length="563" mass="61188">MKRVGFKSIRSKLTFSFSIVVLLVIGLGVYNLASVKDVNEMTENIVNKEIPLLMADQKLATTMANRIAAVRAYVLFGNPDYKEQFYTYTELSKEYQAQAEVLAASEEFDQLIVETAAWRESIIREVFDEYDKGNEEIALFNLGKLAEVGSELTSRYEGIADNRERITNEQGRQIIANGEGTFKTVSIVTVIVVIVSMIAAWVVSSIISKPIIKVMDRMKSIAAGDLSQEPLAIHTRDEVGQLGVAMNEMSVHTRELLQNINHVSATVTAQSEELTQSSNEVNAASQQVATTMQELTYGIENEANSASELSSIMEVFTTKVEEANGKGEAIQQASRQVLGKTAEGTHLMDISTEQMNQIDTIMHDAVLKIKGLDTQSQEISKLVVVIKEISDQTNLLALNAAIEAARAGEHGKGFAVVAEEVKKLAEGVAVSVTDITGIVDTIQSESSMVTASLQEGYTEVQRGTEQLQTTSKTFTEIRDAVNDMANNISIISENLSDIAANSEEMSGTIEEIAAISEQSAAGVQETAASMEQTSSSMEEVAGSAVQLARLAEELNGLVQQFKI</sequence>
<dbReference type="PANTHER" id="PTHR32089">
    <property type="entry name" value="METHYL-ACCEPTING CHEMOTAXIS PROTEIN MCPB"/>
    <property type="match status" value="1"/>
</dbReference>
<dbReference type="Pfam" id="PF00672">
    <property type="entry name" value="HAMP"/>
    <property type="match status" value="1"/>
</dbReference>
<accession>A0ABW0THZ4</accession>
<dbReference type="EMBL" id="JBHSNO010000005">
    <property type="protein sequence ID" value="MFC5589097.1"/>
    <property type="molecule type" value="Genomic_DNA"/>
</dbReference>
<dbReference type="SMART" id="SM00283">
    <property type="entry name" value="MA"/>
    <property type="match status" value="1"/>
</dbReference>
<gene>
    <name evidence="10" type="ORF">ACFPRA_09375</name>
</gene>
<evidence type="ECO:0000313" key="11">
    <source>
        <dbReference type="Proteomes" id="UP001596109"/>
    </source>
</evidence>
<keyword evidence="7" id="KW-0812">Transmembrane</keyword>
<dbReference type="Pfam" id="PF00015">
    <property type="entry name" value="MCPsignal"/>
    <property type="match status" value="1"/>
</dbReference>
<dbReference type="SUPFAM" id="SSF58104">
    <property type="entry name" value="Methyl-accepting chemotaxis protein (MCP) signaling domain"/>
    <property type="match status" value="1"/>
</dbReference>
<evidence type="ECO:0000256" key="4">
    <source>
        <dbReference type="ARBA" id="ARBA00023224"/>
    </source>
</evidence>
<dbReference type="InterPro" id="IPR004089">
    <property type="entry name" value="MCPsignal_dom"/>
</dbReference>
<dbReference type="PROSITE" id="PS50885">
    <property type="entry name" value="HAMP"/>
    <property type="match status" value="1"/>
</dbReference>
<keyword evidence="2" id="KW-1003">Cell membrane</keyword>
<keyword evidence="11" id="KW-1185">Reference proteome</keyword>
<evidence type="ECO:0000259" key="8">
    <source>
        <dbReference type="PROSITE" id="PS50111"/>
    </source>
</evidence>
<dbReference type="RefSeq" id="WP_381433209.1">
    <property type="nucleotide sequence ID" value="NZ_JBHSNO010000005.1"/>
</dbReference>
<dbReference type="Gene3D" id="1.10.8.500">
    <property type="entry name" value="HAMP domain in histidine kinase"/>
    <property type="match status" value="1"/>
</dbReference>
<name>A0ABW0THZ4_9BACL</name>